<proteinExistence type="inferred from homology"/>
<dbReference type="AlphaFoldDB" id="A0A853BDQ5"/>
<dbReference type="SUPFAM" id="SSF53850">
    <property type="entry name" value="Periplasmic binding protein-like II"/>
    <property type="match status" value="1"/>
</dbReference>
<reference evidence="5 6" key="1">
    <citation type="submission" date="2020-07" db="EMBL/GenBank/DDBJ databases">
        <title>Sequencing the genomes of 1000 actinobacteria strains.</title>
        <authorList>
            <person name="Klenk H.-P."/>
        </authorList>
    </citation>
    <scope>NUCLEOTIDE SEQUENCE [LARGE SCALE GENOMIC DNA]</scope>
    <source>
        <strain evidence="5 6">DSM 104006</strain>
    </source>
</reference>
<evidence type="ECO:0000313" key="6">
    <source>
        <dbReference type="Proteomes" id="UP000549616"/>
    </source>
</evidence>
<comment type="caution">
    <text evidence="5">The sequence shown here is derived from an EMBL/GenBank/DDBJ whole genome shotgun (WGS) entry which is preliminary data.</text>
</comment>
<comment type="subcellular location">
    <subcellularLocation>
        <location evidence="1">Periplasm</location>
    </subcellularLocation>
</comment>
<name>A0A853BDQ5_9PSEU</name>
<evidence type="ECO:0000256" key="2">
    <source>
        <dbReference type="ARBA" id="ARBA00010742"/>
    </source>
</evidence>
<dbReference type="RefSeq" id="WP_179777054.1">
    <property type="nucleotide sequence ID" value="NZ_JACCFK010000002.1"/>
</dbReference>
<dbReference type="GO" id="GO:0042597">
    <property type="term" value="C:periplasmic space"/>
    <property type="evidence" value="ECO:0007669"/>
    <property type="project" value="UniProtKB-SubCell"/>
</dbReference>
<evidence type="ECO:0000256" key="3">
    <source>
        <dbReference type="ARBA" id="ARBA00022729"/>
    </source>
</evidence>
<dbReference type="PANTHER" id="PTHR30024">
    <property type="entry name" value="ALIPHATIC SULFONATES-BINDING PROTEIN-RELATED"/>
    <property type="match status" value="1"/>
</dbReference>
<dbReference type="EMBL" id="JACCFK010000002">
    <property type="protein sequence ID" value="NYI92757.1"/>
    <property type="molecule type" value="Genomic_DNA"/>
</dbReference>
<feature type="chain" id="PRO_5032943081" evidence="4">
    <location>
        <begin position="31"/>
        <end position="379"/>
    </location>
</feature>
<protein>
    <submittedName>
        <fullName evidence="5">ABC-type nitrate/sulfonate/bicarbonate transport system substrate-binding protein</fullName>
    </submittedName>
</protein>
<organism evidence="5 6">
    <name type="scientific">Amycolatopsis endophytica</name>
    <dbReference type="NCBI Taxonomy" id="860233"/>
    <lineage>
        <taxon>Bacteria</taxon>
        <taxon>Bacillati</taxon>
        <taxon>Actinomycetota</taxon>
        <taxon>Actinomycetes</taxon>
        <taxon>Pseudonocardiales</taxon>
        <taxon>Pseudonocardiaceae</taxon>
        <taxon>Amycolatopsis</taxon>
    </lineage>
</organism>
<dbReference type="PROSITE" id="PS51257">
    <property type="entry name" value="PROKAR_LIPOPROTEIN"/>
    <property type="match status" value="1"/>
</dbReference>
<evidence type="ECO:0000256" key="4">
    <source>
        <dbReference type="SAM" id="SignalP"/>
    </source>
</evidence>
<dbReference type="Proteomes" id="UP000549616">
    <property type="component" value="Unassembled WGS sequence"/>
</dbReference>
<feature type="signal peptide" evidence="4">
    <location>
        <begin position="1"/>
        <end position="30"/>
    </location>
</feature>
<comment type="similarity">
    <text evidence="2">Belongs to the bacterial solute-binding protein SsuA/TauA family.</text>
</comment>
<dbReference type="PANTHER" id="PTHR30024:SF47">
    <property type="entry name" value="TAURINE-BINDING PERIPLASMIC PROTEIN"/>
    <property type="match status" value="1"/>
</dbReference>
<keyword evidence="6" id="KW-1185">Reference proteome</keyword>
<sequence>MNRTTRGWKAACGLTAAALVLATQALTGCAAEVKSNSSEVTIAVQPLLDYAPWEFARTHGLAAELGLTLNFTYLTQVNTAIQALERHEVDVVSTCTACNLPYLVSVPSVRDIMTIDQFKGFIIVGRAGAPSYDQLVAQGHPDAQARQIVYDNLKGKTLIGNKVIFGPLVKGLEQYANLQPGDINIVDMPDDAKAATAFLSGQGDFYMGSLAQESKLLQNYPDKFVNVGGAEVLGPAGLWYCTAAVDQRWLDKNFPTARKLVALWLRTSRYLNERPDLAVPELTRVMNTRSGSTYTPEQIENQMRQFVHYTDPAAARNDVYNPQSPLYWRNSLDFYAEQSVAAGELPAGSSLDEYNLQEQIYDSVMRDPALVEWIEAPLT</sequence>
<gene>
    <name evidence="5" type="ORF">HNR02_006132</name>
</gene>
<keyword evidence="3 4" id="KW-0732">Signal</keyword>
<dbReference type="Gene3D" id="3.40.190.10">
    <property type="entry name" value="Periplasmic binding protein-like II"/>
    <property type="match status" value="2"/>
</dbReference>
<evidence type="ECO:0000256" key="1">
    <source>
        <dbReference type="ARBA" id="ARBA00004418"/>
    </source>
</evidence>
<accession>A0A853BDQ5</accession>
<evidence type="ECO:0000313" key="5">
    <source>
        <dbReference type="EMBL" id="NYI92757.1"/>
    </source>
</evidence>